<dbReference type="PANTHER" id="PTHR30386">
    <property type="entry name" value="MEMBRANE FUSION SUBUNIT OF EMRAB-TOLC MULTIDRUG EFFLUX PUMP"/>
    <property type="match status" value="1"/>
</dbReference>
<keyword evidence="4 9" id="KW-1003">Cell membrane</keyword>
<dbReference type="PRINTS" id="PR01490">
    <property type="entry name" value="RTXTOXIND"/>
</dbReference>
<dbReference type="InterPro" id="IPR058982">
    <property type="entry name" value="Beta-barrel_AprE"/>
</dbReference>
<dbReference type="RefSeq" id="WP_257770359.1">
    <property type="nucleotide sequence ID" value="NZ_CP102480.1"/>
</dbReference>
<evidence type="ECO:0000256" key="8">
    <source>
        <dbReference type="ARBA" id="ARBA00023136"/>
    </source>
</evidence>
<evidence type="ECO:0000259" key="12">
    <source>
        <dbReference type="Pfam" id="PF26002"/>
    </source>
</evidence>
<keyword evidence="8 9" id="KW-0472">Membrane</keyword>
<keyword evidence="7 9" id="KW-1133">Transmembrane helix</keyword>
<keyword evidence="5 9" id="KW-0997">Cell inner membrane</keyword>
<evidence type="ECO:0000256" key="6">
    <source>
        <dbReference type="ARBA" id="ARBA00022692"/>
    </source>
</evidence>
<comment type="similarity">
    <text evidence="2 9">Belongs to the membrane fusion protein (MFP) (TC 8.A.1) family.</text>
</comment>
<dbReference type="Proteomes" id="UP001060336">
    <property type="component" value="Chromosome"/>
</dbReference>
<protein>
    <recommendedName>
        <fullName evidence="9">Membrane fusion protein (MFP) family protein</fullName>
    </recommendedName>
</protein>
<feature type="transmembrane region" description="Helical" evidence="9">
    <location>
        <begin position="49"/>
        <end position="70"/>
    </location>
</feature>
<evidence type="ECO:0000259" key="11">
    <source>
        <dbReference type="Pfam" id="PF25994"/>
    </source>
</evidence>
<feature type="domain" description="AprE-like long alpha-helical hairpin" evidence="11">
    <location>
        <begin position="128"/>
        <end position="315"/>
    </location>
</feature>
<feature type="domain" description="AprE-like beta-barrel" evidence="12">
    <location>
        <begin position="359"/>
        <end position="466"/>
    </location>
</feature>
<gene>
    <name evidence="13" type="ORF">NUH88_05140</name>
</gene>
<dbReference type="InterPro" id="IPR058781">
    <property type="entry name" value="HH_AprE-like"/>
</dbReference>
<reference evidence="13" key="1">
    <citation type="submission" date="2022-08" db="EMBL/GenBank/DDBJ databases">
        <title>Nisaea acidiphila sp. nov., isolated from a marine algal debris and emended description of the genus Nisaea Urios et al. 2008.</title>
        <authorList>
            <person name="Kwon K."/>
        </authorList>
    </citation>
    <scope>NUCLEOTIDE SEQUENCE</scope>
    <source>
        <strain evidence="13">MEBiC11861</strain>
    </source>
</reference>
<proteinExistence type="inferred from homology"/>
<dbReference type="AlphaFoldDB" id="A0A9J7AXB5"/>
<dbReference type="SUPFAM" id="SSF111369">
    <property type="entry name" value="HlyD-like secretion proteins"/>
    <property type="match status" value="1"/>
</dbReference>
<dbReference type="Gene3D" id="1.10.287.470">
    <property type="entry name" value="Helix hairpin bin"/>
    <property type="match status" value="1"/>
</dbReference>
<dbReference type="Gene3D" id="2.40.30.170">
    <property type="match status" value="1"/>
</dbReference>
<dbReference type="Pfam" id="PF25994">
    <property type="entry name" value="HH_AprE"/>
    <property type="match status" value="1"/>
</dbReference>
<evidence type="ECO:0000256" key="1">
    <source>
        <dbReference type="ARBA" id="ARBA00004377"/>
    </source>
</evidence>
<accession>A0A9J7AXB5</accession>
<evidence type="ECO:0000256" key="4">
    <source>
        <dbReference type="ARBA" id="ARBA00022475"/>
    </source>
</evidence>
<evidence type="ECO:0000313" key="14">
    <source>
        <dbReference type="Proteomes" id="UP001060336"/>
    </source>
</evidence>
<dbReference type="GO" id="GO:0009306">
    <property type="term" value="P:protein secretion"/>
    <property type="evidence" value="ECO:0007669"/>
    <property type="project" value="InterPro"/>
</dbReference>
<comment type="subcellular location">
    <subcellularLocation>
        <location evidence="1 9">Cell inner membrane</location>
        <topology evidence="1 9">Single-pass membrane protein</topology>
    </subcellularLocation>
</comment>
<dbReference type="PROSITE" id="PS00543">
    <property type="entry name" value="HLYD_FAMILY"/>
    <property type="match status" value="1"/>
</dbReference>
<feature type="coiled-coil region" evidence="10">
    <location>
        <begin position="253"/>
        <end position="316"/>
    </location>
</feature>
<name>A0A9J7AXB5_9PROT</name>
<dbReference type="InterPro" id="IPR006144">
    <property type="entry name" value="Secretion_HlyD_CS"/>
</dbReference>
<keyword evidence="3 9" id="KW-0813">Transport</keyword>
<evidence type="ECO:0000256" key="2">
    <source>
        <dbReference type="ARBA" id="ARBA00009477"/>
    </source>
</evidence>
<dbReference type="PANTHER" id="PTHR30386:SF27">
    <property type="entry name" value="MEMBRANE FUSION PROTEIN (MFP) FAMILY PROTEIN"/>
    <property type="match status" value="1"/>
</dbReference>
<sequence length="489" mass="52607">MIGGLKRAFGVAWGAWRDEKKAPAQAAPAAAHGFLPGLVEIQDTPPTRFLVLLPGLIFLFILALLAWSWIGRQDIVSVAQGTLVPSRPTVVVQAASSGVVRRIDVADGKKVSEGDALISLDPTETTVDLAQLESDRNASALEAARLSALVAAARAEDGTHPTAHFLPPEGIGSELAAAAWERLESEWESLGREEAVARREVVRLEAQHATTAAQIEKLEATLPISRDLVEVQQQLREKELVARSTLLQLQRGLIESEGELAVLRRTLKQNEAEIAVARETLAKVRTDFLTARLAELEGAEREVARTALELDKARQRQSRKTLRAPASGTIQELTVHSIGAVVREGDPLLKIVPTDAPLRAEARVLNKDVGWVSPGQRVEVKVEGYPFVSHGTISGIVVSISAEAEKGYGEGTSAAASSAGQAGAGQAPQPYEARIDLDPDSVAAFEAAGRRTLAPGMAVTVDIITGERRLIEYLLAPVLRYRKESLRER</sequence>
<evidence type="ECO:0000256" key="7">
    <source>
        <dbReference type="ARBA" id="ARBA00022989"/>
    </source>
</evidence>
<keyword evidence="6 9" id="KW-0812">Transmembrane</keyword>
<evidence type="ECO:0000313" key="13">
    <source>
        <dbReference type="EMBL" id="UUX51073.1"/>
    </source>
</evidence>
<keyword evidence="10" id="KW-0175">Coiled coil</keyword>
<evidence type="ECO:0000256" key="5">
    <source>
        <dbReference type="ARBA" id="ARBA00022519"/>
    </source>
</evidence>
<evidence type="ECO:0000256" key="3">
    <source>
        <dbReference type="ARBA" id="ARBA00022448"/>
    </source>
</evidence>
<evidence type="ECO:0000256" key="10">
    <source>
        <dbReference type="SAM" id="Coils"/>
    </source>
</evidence>
<dbReference type="GO" id="GO:0005886">
    <property type="term" value="C:plasma membrane"/>
    <property type="evidence" value="ECO:0007669"/>
    <property type="project" value="UniProtKB-SubCell"/>
</dbReference>
<dbReference type="Gene3D" id="2.40.50.100">
    <property type="match status" value="1"/>
</dbReference>
<dbReference type="Pfam" id="PF26002">
    <property type="entry name" value="Beta-barrel_AprE"/>
    <property type="match status" value="1"/>
</dbReference>
<dbReference type="InterPro" id="IPR010129">
    <property type="entry name" value="T1SS_HlyD"/>
</dbReference>
<dbReference type="EMBL" id="CP102480">
    <property type="protein sequence ID" value="UUX51073.1"/>
    <property type="molecule type" value="Genomic_DNA"/>
</dbReference>
<organism evidence="13 14">
    <name type="scientific">Nisaea acidiphila</name>
    <dbReference type="NCBI Taxonomy" id="1862145"/>
    <lineage>
        <taxon>Bacteria</taxon>
        <taxon>Pseudomonadati</taxon>
        <taxon>Pseudomonadota</taxon>
        <taxon>Alphaproteobacteria</taxon>
        <taxon>Rhodospirillales</taxon>
        <taxon>Thalassobaculaceae</taxon>
        <taxon>Nisaea</taxon>
    </lineage>
</organism>
<keyword evidence="14" id="KW-1185">Reference proteome</keyword>
<dbReference type="KEGG" id="naci:NUH88_05140"/>
<dbReference type="InterPro" id="IPR050739">
    <property type="entry name" value="MFP"/>
</dbReference>
<dbReference type="NCBIfam" id="TIGR01843">
    <property type="entry name" value="type_I_hlyD"/>
    <property type="match status" value="1"/>
</dbReference>
<evidence type="ECO:0000256" key="9">
    <source>
        <dbReference type="RuleBase" id="RU365093"/>
    </source>
</evidence>